<feature type="compositionally biased region" description="Low complexity" evidence="1">
    <location>
        <begin position="121"/>
        <end position="137"/>
    </location>
</feature>
<evidence type="ECO:0000313" key="3">
    <source>
        <dbReference type="Proteomes" id="UP000603453"/>
    </source>
</evidence>
<organism evidence="2 3">
    <name type="scientific">Mucor saturninus</name>
    <dbReference type="NCBI Taxonomy" id="64648"/>
    <lineage>
        <taxon>Eukaryota</taxon>
        <taxon>Fungi</taxon>
        <taxon>Fungi incertae sedis</taxon>
        <taxon>Mucoromycota</taxon>
        <taxon>Mucoromycotina</taxon>
        <taxon>Mucoromycetes</taxon>
        <taxon>Mucorales</taxon>
        <taxon>Mucorineae</taxon>
        <taxon>Mucoraceae</taxon>
        <taxon>Mucor</taxon>
    </lineage>
</organism>
<feature type="compositionally biased region" description="Polar residues" evidence="1">
    <location>
        <begin position="23"/>
        <end position="35"/>
    </location>
</feature>
<accession>A0A8H7RC41</accession>
<dbReference type="EMBL" id="JAEPRD010000023">
    <property type="protein sequence ID" value="KAG2207760.1"/>
    <property type="molecule type" value="Genomic_DNA"/>
</dbReference>
<dbReference type="InterPro" id="IPR018857">
    <property type="entry name" value="TORC1_cplx_su_TCO89"/>
</dbReference>
<proteinExistence type="predicted"/>
<dbReference type="Pfam" id="PF10452">
    <property type="entry name" value="TCO89"/>
    <property type="match status" value="1"/>
</dbReference>
<sequence>MPPFHEEQIFRQQNDEQHKRYAKQSNAAASSRTQHKLQLQRLSFLTNDKNYLDHPKNMKRLTKEIDRVNREYRCVRRFEDPIQESFRRLNERKASVNSTQDVHLTTTATIASKAILSRTDSQSSSSSSSNSSSLSSSAEQQNGFLGRWFAQENTISSSINSHLNNSHIIDSNAVVYSFHPTIANSMKRRTKH</sequence>
<dbReference type="GO" id="GO:0000329">
    <property type="term" value="C:fungal-type vacuole membrane"/>
    <property type="evidence" value="ECO:0007669"/>
    <property type="project" value="TreeGrafter"/>
</dbReference>
<feature type="region of interest" description="Disordered" evidence="1">
    <location>
        <begin position="116"/>
        <end position="137"/>
    </location>
</feature>
<reference evidence="2" key="1">
    <citation type="submission" date="2020-12" db="EMBL/GenBank/DDBJ databases">
        <title>Metabolic potential, ecology and presence of endohyphal bacteria is reflected in genomic diversity of Mucoromycotina.</title>
        <authorList>
            <person name="Muszewska A."/>
            <person name="Okrasinska A."/>
            <person name="Steczkiewicz K."/>
            <person name="Drgas O."/>
            <person name="Orlowska M."/>
            <person name="Perlinska-Lenart U."/>
            <person name="Aleksandrzak-Piekarczyk T."/>
            <person name="Szatraj K."/>
            <person name="Zielenkiewicz U."/>
            <person name="Pilsyk S."/>
            <person name="Malc E."/>
            <person name="Mieczkowski P."/>
            <person name="Kruszewska J.S."/>
            <person name="Biernat P."/>
            <person name="Pawlowska J."/>
        </authorList>
    </citation>
    <scope>NUCLEOTIDE SEQUENCE</scope>
    <source>
        <strain evidence="2">WA0000017839</strain>
    </source>
</reference>
<comment type="caution">
    <text evidence="2">The sequence shown here is derived from an EMBL/GenBank/DDBJ whole genome shotgun (WGS) entry which is preliminary data.</text>
</comment>
<feature type="region of interest" description="Disordered" evidence="1">
    <location>
        <begin position="11"/>
        <end position="35"/>
    </location>
</feature>
<protein>
    <submittedName>
        <fullName evidence="2">Uncharacterized protein</fullName>
    </submittedName>
</protein>
<dbReference type="GO" id="GO:0031929">
    <property type="term" value="P:TOR signaling"/>
    <property type="evidence" value="ECO:0007669"/>
    <property type="project" value="InterPro"/>
</dbReference>
<dbReference type="GO" id="GO:0031931">
    <property type="term" value="C:TORC1 complex"/>
    <property type="evidence" value="ECO:0007669"/>
    <property type="project" value="InterPro"/>
</dbReference>
<evidence type="ECO:0000256" key="1">
    <source>
        <dbReference type="SAM" id="MobiDB-lite"/>
    </source>
</evidence>
<dbReference type="AlphaFoldDB" id="A0A8H7RC41"/>
<dbReference type="PANTHER" id="PTHR22794">
    <property type="entry name" value="THAP DOMAIN PROTEIN 11"/>
    <property type="match status" value="1"/>
</dbReference>
<keyword evidence="3" id="KW-1185">Reference proteome</keyword>
<dbReference type="Proteomes" id="UP000603453">
    <property type="component" value="Unassembled WGS sequence"/>
</dbReference>
<dbReference type="OrthoDB" id="5430106at2759"/>
<name>A0A8H7RC41_9FUNG</name>
<evidence type="ECO:0000313" key="2">
    <source>
        <dbReference type="EMBL" id="KAG2207760.1"/>
    </source>
</evidence>
<gene>
    <name evidence="2" type="ORF">INT47_011880</name>
</gene>
<dbReference type="PANTHER" id="PTHR22794:SF2">
    <property type="entry name" value="THAP DOMAIN-CONTAINING PROTEIN 11"/>
    <property type="match status" value="1"/>
</dbReference>